<dbReference type="EMBL" id="ADBL01002959">
    <property type="status" value="NOT_ANNOTATED_CDS"/>
    <property type="molecule type" value="Genomic_DNA"/>
</dbReference>
<feature type="compositionally biased region" description="Basic and acidic residues" evidence="1">
    <location>
        <begin position="134"/>
        <end position="150"/>
    </location>
</feature>
<dbReference type="AlphaFoldDB" id="A0A0C4EGE7"/>
<reference evidence="3" key="5">
    <citation type="submission" date="2015-06" db="UniProtKB">
        <authorList>
            <consortium name="EnsemblFungi"/>
        </authorList>
    </citation>
    <scope>IDENTIFICATION</scope>
    <source>
        <strain evidence="3">ATCC 64411</strain>
    </source>
</reference>
<sequence length="336" mass="37367">MVMSTRTRISPPPDAIRSLQLLRRHIGAVVKKGNRPLSLLNEPCCYEVYDKGAAWSRGAREAGLVVPGANLGKHQARPRGAFAVRPNPQLGSAAASWSLQPLCPEGLVASSDCVQARYLREQELARKMPNRGENLARKNDRNTERLDRTDAAGPGKQTGGLRRVSPSGYGTSRHHGTIRVADLLDLGELFLPTEQQDPGFSHTILAAFLRPRRFRTIFRCLHRPVWQKDYHLGTEVIVLEPDPQCLALRCSKLGAAWLHGWDLAGLGNCALFRNESPLDSKFTTIVFYYDARGTSAPPSATPLAMKDKPSDQAIRDLIRFPRRFVRNSSGDERKRC</sequence>
<dbReference type="Proteomes" id="UP000011715">
    <property type="component" value="Unassembled WGS sequence"/>
</dbReference>
<reference evidence="2" key="1">
    <citation type="submission" date="2010-05" db="EMBL/GenBank/DDBJ databases">
        <title>The Genome Sequence of Magnaporthe poae strain ATCC 64411.</title>
        <authorList>
            <consortium name="The Broad Institute Genome Sequencing Platform"/>
            <consortium name="Broad Institute Genome Sequencing Center for Infectious Disease"/>
            <person name="Ma L.-J."/>
            <person name="Dead R."/>
            <person name="Young S."/>
            <person name="Zeng Q."/>
            <person name="Koehrsen M."/>
            <person name="Alvarado L."/>
            <person name="Berlin A."/>
            <person name="Chapman S.B."/>
            <person name="Chen Z."/>
            <person name="Freedman E."/>
            <person name="Gellesch M."/>
            <person name="Goldberg J."/>
            <person name="Griggs A."/>
            <person name="Gujja S."/>
            <person name="Heilman E.R."/>
            <person name="Heiman D."/>
            <person name="Hepburn T."/>
            <person name="Howarth C."/>
            <person name="Jen D."/>
            <person name="Larson L."/>
            <person name="Mehta T."/>
            <person name="Neiman D."/>
            <person name="Pearson M."/>
            <person name="Roberts A."/>
            <person name="Saif S."/>
            <person name="Shea T."/>
            <person name="Shenoy N."/>
            <person name="Sisk P."/>
            <person name="Stolte C."/>
            <person name="Sykes S."/>
            <person name="Walk T."/>
            <person name="White J."/>
            <person name="Yandava C."/>
            <person name="Haas B."/>
            <person name="Nusbaum C."/>
            <person name="Birren B."/>
        </authorList>
    </citation>
    <scope>NUCLEOTIDE SEQUENCE</scope>
    <source>
        <strain evidence="2">ATCC 64411</strain>
    </source>
</reference>
<organism evidence="3 4">
    <name type="scientific">Magnaporthiopsis poae (strain ATCC 64411 / 73-15)</name>
    <name type="common">Kentucky bluegrass fungus</name>
    <name type="synonym">Magnaporthe poae</name>
    <dbReference type="NCBI Taxonomy" id="644358"/>
    <lineage>
        <taxon>Eukaryota</taxon>
        <taxon>Fungi</taxon>
        <taxon>Dikarya</taxon>
        <taxon>Ascomycota</taxon>
        <taxon>Pezizomycotina</taxon>
        <taxon>Sordariomycetes</taxon>
        <taxon>Sordariomycetidae</taxon>
        <taxon>Magnaporthales</taxon>
        <taxon>Magnaporthaceae</taxon>
        <taxon>Magnaporthiopsis</taxon>
    </lineage>
</organism>
<dbReference type="VEuPathDB" id="FungiDB:MAPG_11884"/>
<evidence type="ECO:0000313" key="3">
    <source>
        <dbReference type="EnsemblFungi" id="MAPG_11884T0"/>
    </source>
</evidence>
<protein>
    <submittedName>
        <fullName evidence="2 3">Uncharacterized protein</fullName>
    </submittedName>
</protein>
<dbReference type="EMBL" id="GL877028">
    <property type="protein sequence ID" value="KLU92936.1"/>
    <property type="molecule type" value="Genomic_DNA"/>
</dbReference>
<proteinExistence type="predicted"/>
<evidence type="ECO:0000313" key="2">
    <source>
        <dbReference type="EMBL" id="KLU92936.1"/>
    </source>
</evidence>
<reference evidence="2" key="3">
    <citation type="submission" date="2011-03" db="EMBL/GenBank/DDBJ databases">
        <title>Annotation of Magnaporthe poae ATCC 64411.</title>
        <authorList>
            <person name="Ma L.-J."/>
            <person name="Dead R."/>
            <person name="Young S.K."/>
            <person name="Zeng Q."/>
            <person name="Gargeya S."/>
            <person name="Fitzgerald M."/>
            <person name="Haas B."/>
            <person name="Abouelleil A."/>
            <person name="Alvarado L."/>
            <person name="Arachchi H.M."/>
            <person name="Berlin A."/>
            <person name="Brown A."/>
            <person name="Chapman S.B."/>
            <person name="Chen Z."/>
            <person name="Dunbar C."/>
            <person name="Freedman E."/>
            <person name="Gearin G."/>
            <person name="Gellesch M."/>
            <person name="Goldberg J."/>
            <person name="Griggs A."/>
            <person name="Gujja S."/>
            <person name="Heiman D."/>
            <person name="Howarth C."/>
            <person name="Larson L."/>
            <person name="Lui A."/>
            <person name="MacDonald P.J.P."/>
            <person name="Mehta T."/>
            <person name="Montmayeur A."/>
            <person name="Murphy C."/>
            <person name="Neiman D."/>
            <person name="Pearson M."/>
            <person name="Priest M."/>
            <person name="Roberts A."/>
            <person name="Saif S."/>
            <person name="Shea T."/>
            <person name="Shenoy N."/>
            <person name="Sisk P."/>
            <person name="Stolte C."/>
            <person name="Sykes S."/>
            <person name="Yandava C."/>
            <person name="Wortman J."/>
            <person name="Nusbaum C."/>
            <person name="Birren B."/>
        </authorList>
    </citation>
    <scope>NUCLEOTIDE SEQUENCE</scope>
    <source>
        <strain evidence="2">ATCC 64411</strain>
    </source>
</reference>
<accession>A0A0C4EGE7</accession>
<evidence type="ECO:0000256" key="1">
    <source>
        <dbReference type="SAM" id="MobiDB-lite"/>
    </source>
</evidence>
<dbReference type="EnsemblFungi" id="MAPG_11884T0">
    <property type="protein sequence ID" value="MAPG_11884T0"/>
    <property type="gene ID" value="MAPG_11884"/>
</dbReference>
<reference evidence="4" key="2">
    <citation type="submission" date="2010-05" db="EMBL/GenBank/DDBJ databases">
        <title>The genome sequence of Magnaporthe poae strain ATCC 64411.</title>
        <authorList>
            <person name="Ma L.-J."/>
            <person name="Dead R."/>
            <person name="Young S."/>
            <person name="Zeng Q."/>
            <person name="Koehrsen M."/>
            <person name="Alvarado L."/>
            <person name="Berlin A."/>
            <person name="Chapman S.B."/>
            <person name="Chen Z."/>
            <person name="Freedman E."/>
            <person name="Gellesch M."/>
            <person name="Goldberg J."/>
            <person name="Griggs A."/>
            <person name="Gujja S."/>
            <person name="Heilman E.R."/>
            <person name="Heiman D."/>
            <person name="Hepburn T."/>
            <person name="Howarth C."/>
            <person name="Jen D."/>
            <person name="Larson L."/>
            <person name="Mehta T."/>
            <person name="Neiman D."/>
            <person name="Pearson M."/>
            <person name="Roberts A."/>
            <person name="Saif S."/>
            <person name="Shea T."/>
            <person name="Shenoy N."/>
            <person name="Sisk P."/>
            <person name="Stolte C."/>
            <person name="Sykes S."/>
            <person name="Walk T."/>
            <person name="White J."/>
            <person name="Yandava C."/>
            <person name="Haas B."/>
            <person name="Nusbaum C."/>
            <person name="Birren B."/>
        </authorList>
    </citation>
    <scope>NUCLEOTIDE SEQUENCE [LARGE SCALE GENOMIC DNA]</scope>
    <source>
        <strain evidence="4">ATCC 64411 / 73-15</strain>
    </source>
</reference>
<name>A0A0C4EGE7_MAGP6</name>
<evidence type="ECO:0000313" key="4">
    <source>
        <dbReference type="Proteomes" id="UP000011715"/>
    </source>
</evidence>
<gene>
    <name evidence="2" type="ORF">MAPG_11884</name>
</gene>
<reference evidence="3" key="4">
    <citation type="journal article" date="2015" name="G3 (Bethesda)">
        <title>Genome sequences of three phytopathogenic species of the Magnaporthaceae family of fungi.</title>
        <authorList>
            <person name="Okagaki L.H."/>
            <person name="Nunes C.C."/>
            <person name="Sailsbery J."/>
            <person name="Clay B."/>
            <person name="Brown D."/>
            <person name="John T."/>
            <person name="Oh Y."/>
            <person name="Young N."/>
            <person name="Fitzgerald M."/>
            <person name="Haas B.J."/>
            <person name="Zeng Q."/>
            <person name="Young S."/>
            <person name="Adiconis X."/>
            <person name="Fan L."/>
            <person name="Levin J.Z."/>
            <person name="Mitchell T.K."/>
            <person name="Okubara P.A."/>
            <person name="Farman M.L."/>
            <person name="Kohn L.M."/>
            <person name="Birren B."/>
            <person name="Ma L.-J."/>
            <person name="Dean R.A."/>
        </authorList>
    </citation>
    <scope>NUCLEOTIDE SEQUENCE</scope>
    <source>
        <strain evidence="3">ATCC 64411 / 73-15</strain>
    </source>
</reference>
<feature type="region of interest" description="Disordered" evidence="1">
    <location>
        <begin position="129"/>
        <end position="173"/>
    </location>
</feature>
<keyword evidence="4" id="KW-1185">Reference proteome</keyword>